<accession>A0A8C8YIZ2</accession>
<name>A0A8C8YIZ2_PROSS</name>
<dbReference type="PANTHER" id="PTHR46386:SF1">
    <property type="entry name" value="NUCLEAR BODY PROTEIN SP140-LIKE PROTEIN"/>
    <property type="match status" value="1"/>
</dbReference>
<dbReference type="InterPro" id="IPR004865">
    <property type="entry name" value="HSR_dom"/>
</dbReference>
<feature type="domain" description="HSR" evidence="1">
    <location>
        <begin position="4"/>
        <end position="119"/>
    </location>
</feature>
<reference evidence="2" key="1">
    <citation type="submission" date="2025-08" db="UniProtKB">
        <authorList>
            <consortium name="Ensembl"/>
        </authorList>
    </citation>
    <scope>IDENTIFICATION</scope>
</reference>
<evidence type="ECO:0000313" key="2">
    <source>
        <dbReference type="Ensembl" id="ENSPSMP00000004612.1"/>
    </source>
</evidence>
<protein>
    <recommendedName>
        <fullName evidence="1">HSR domain-containing protein</fullName>
    </recommendedName>
</protein>
<dbReference type="PROSITE" id="PS51414">
    <property type="entry name" value="HSR"/>
    <property type="match status" value="1"/>
</dbReference>
<dbReference type="Pfam" id="PF03172">
    <property type="entry name" value="HSR"/>
    <property type="match status" value="1"/>
</dbReference>
<proteinExistence type="predicted"/>
<dbReference type="Ensembl" id="ENSPSMT00000005549.1">
    <property type="protein sequence ID" value="ENSPSMP00000004612.1"/>
    <property type="gene ID" value="ENSPSMG00000003673.1"/>
</dbReference>
<sequence>MVSFFPRMAVEEQNIADRLIYDRIFSHFKKHKVQISCAIRKTFPFLEHLRDHELITKKMFADFEESCRNLVPVKRVVYNVLNELEKNFNLKVLKILFSNINMKEYPALIPVRESFKSGN</sequence>
<dbReference type="PANTHER" id="PTHR46386">
    <property type="entry name" value="NUCLEAR BODY PROTEIN SP140"/>
    <property type="match status" value="1"/>
</dbReference>
<evidence type="ECO:0000313" key="3">
    <source>
        <dbReference type="Proteomes" id="UP000694414"/>
    </source>
</evidence>
<dbReference type="GeneTree" id="ENSGT00940000162212"/>
<evidence type="ECO:0000259" key="1">
    <source>
        <dbReference type="PROSITE" id="PS51414"/>
    </source>
</evidence>
<dbReference type="GO" id="GO:0005634">
    <property type="term" value="C:nucleus"/>
    <property type="evidence" value="ECO:0007669"/>
    <property type="project" value="InterPro"/>
</dbReference>
<dbReference type="InterPro" id="IPR043563">
    <property type="entry name" value="Sp110/Sp140/Sp140L-like"/>
</dbReference>
<dbReference type="GO" id="GO:0000981">
    <property type="term" value="F:DNA-binding transcription factor activity, RNA polymerase II-specific"/>
    <property type="evidence" value="ECO:0007669"/>
    <property type="project" value="TreeGrafter"/>
</dbReference>
<dbReference type="AlphaFoldDB" id="A0A8C8YIZ2"/>
<organism evidence="2 3">
    <name type="scientific">Prolemur simus</name>
    <name type="common">Greater bamboo lemur</name>
    <name type="synonym">Hapalemur simus</name>
    <dbReference type="NCBI Taxonomy" id="1328070"/>
    <lineage>
        <taxon>Eukaryota</taxon>
        <taxon>Metazoa</taxon>
        <taxon>Chordata</taxon>
        <taxon>Craniata</taxon>
        <taxon>Vertebrata</taxon>
        <taxon>Euteleostomi</taxon>
        <taxon>Mammalia</taxon>
        <taxon>Eutheria</taxon>
        <taxon>Euarchontoglires</taxon>
        <taxon>Primates</taxon>
        <taxon>Strepsirrhini</taxon>
        <taxon>Lemuriformes</taxon>
        <taxon>Lemuridae</taxon>
        <taxon>Prolemur</taxon>
    </lineage>
</organism>
<reference evidence="2" key="2">
    <citation type="submission" date="2025-09" db="UniProtKB">
        <authorList>
            <consortium name="Ensembl"/>
        </authorList>
    </citation>
    <scope>IDENTIFICATION</scope>
</reference>
<dbReference type="Proteomes" id="UP000694414">
    <property type="component" value="Unplaced"/>
</dbReference>
<keyword evidence="3" id="KW-1185">Reference proteome</keyword>